<dbReference type="Proteomes" id="UP000518752">
    <property type="component" value="Unassembled WGS sequence"/>
</dbReference>
<accession>A0A8H5HMW7</accession>
<sequence>MDSSPDLIAPGGPMNSIGASNGGSMHNPINMGGPASANSPSSPNIYITSPTASSAPRFPPPVSVLGHGHGQSNIGHAPFTFTSPGSSPTAPEFGANIHQSYAQSGHPGHQQHPSLSRNPAFPHLQGHQPFDSSRSGSPINGSNSGADREMNLDMFDDLPPGQPDGLGSASSSTTNVNLTGSSGGDGHSPDETGVNLSARHGDGPGDEQAVIGRGSTKRQRMSISNTTPSTHEQDILMNGGFMPTMNMGMGSALGNMNNPSMINVGGLNSGSASSDSLLSMESNMSSHSLNLSLSNASLSPPENPKRLSTRARSDSAPLYHHHQHLSASSSSIAPQGWGVGRPRSGSGLGALNPPHAGSPYGANHLQHRGLAMPIITMPRAGLNGMGGMQTVPGNVQGQGR</sequence>
<evidence type="ECO:0000256" key="1">
    <source>
        <dbReference type="SAM" id="MobiDB-lite"/>
    </source>
</evidence>
<dbReference type="EMBL" id="JAACJN010000036">
    <property type="protein sequence ID" value="KAF5386401.1"/>
    <property type="molecule type" value="Genomic_DNA"/>
</dbReference>
<evidence type="ECO:0000313" key="2">
    <source>
        <dbReference type="EMBL" id="KAF5386401.1"/>
    </source>
</evidence>
<feature type="region of interest" description="Disordered" evidence="1">
    <location>
        <begin position="291"/>
        <end position="363"/>
    </location>
</feature>
<organism evidence="2 3">
    <name type="scientific">Collybiopsis confluens</name>
    <dbReference type="NCBI Taxonomy" id="2823264"/>
    <lineage>
        <taxon>Eukaryota</taxon>
        <taxon>Fungi</taxon>
        <taxon>Dikarya</taxon>
        <taxon>Basidiomycota</taxon>
        <taxon>Agaricomycotina</taxon>
        <taxon>Agaricomycetes</taxon>
        <taxon>Agaricomycetidae</taxon>
        <taxon>Agaricales</taxon>
        <taxon>Marasmiineae</taxon>
        <taxon>Omphalotaceae</taxon>
        <taxon>Collybiopsis</taxon>
    </lineage>
</organism>
<protein>
    <submittedName>
        <fullName evidence="2">Uncharacterized protein</fullName>
    </submittedName>
</protein>
<gene>
    <name evidence="2" type="ORF">D9757_006654</name>
</gene>
<comment type="caution">
    <text evidence="2">The sequence shown here is derived from an EMBL/GenBank/DDBJ whole genome shotgun (WGS) entry which is preliminary data.</text>
</comment>
<feature type="compositionally biased region" description="Low complexity" evidence="1">
    <location>
        <begin position="34"/>
        <end position="44"/>
    </location>
</feature>
<feature type="compositionally biased region" description="Polar residues" evidence="1">
    <location>
        <begin position="45"/>
        <end position="54"/>
    </location>
</feature>
<dbReference type="AlphaFoldDB" id="A0A8H5HMW7"/>
<reference evidence="2 3" key="1">
    <citation type="journal article" date="2020" name="ISME J.">
        <title>Uncovering the hidden diversity of litter-decomposition mechanisms in mushroom-forming fungi.</title>
        <authorList>
            <person name="Floudas D."/>
            <person name="Bentzer J."/>
            <person name="Ahren D."/>
            <person name="Johansson T."/>
            <person name="Persson P."/>
            <person name="Tunlid A."/>
        </authorList>
    </citation>
    <scope>NUCLEOTIDE SEQUENCE [LARGE SCALE GENOMIC DNA]</scope>
    <source>
        <strain evidence="2 3">CBS 406.79</strain>
    </source>
</reference>
<feature type="compositionally biased region" description="Polar residues" evidence="1">
    <location>
        <begin position="130"/>
        <end position="145"/>
    </location>
</feature>
<keyword evidence="3" id="KW-1185">Reference proteome</keyword>
<evidence type="ECO:0000313" key="3">
    <source>
        <dbReference type="Proteomes" id="UP000518752"/>
    </source>
</evidence>
<name>A0A8H5HMW7_9AGAR</name>
<feature type="compositionally biased region" description="Polar residues" evidence="1">
    <location>
        <begin position="70"/>
        <end position="89"/>
    </location>
</feature>
<proteinExistence type="predicted"/>
<feature type="region of interest" description="Disordered" evidence="1">
    <location>
        <begin position="1"/>
        <end position="242"/>
    </location>
</feature>
<feature type="compositionally biased region" description="Polar residues" evidence="1">
    <location>
        <begin position="221"/>
        <end position="230"/>
    </location>
</feature>
<feature type="compositionally biased region" description="Polar residues" evidence="1">
    <location>
        <begin position="168"/>
        <end position="180"/>
    </location>
</feature>
<dbReference type="OrthoDB" id="3052846at2759"/>